<dbReference type="AlphaFoldDB" id="A0A4U1BIH5"/>
<dbReference type="PANTHER" id="PTHR34390:SF1">
    <property type="entry name" value="SUCCINATE TRANSPORTER SUBUNIT YJJB-RELATED"/>
    <property type="match status" value="1"/>
</dbReference>
<evidence type="ECO:0000256" key="8">
    <source>
        <dbReference type="SAM" id="Phobius"/>
    </source>
</evidence>
<dbReference type="RefSeq" id="WP_136864859.1">
    <property type="nucleotide sequence ID" value="NZ_SWCJ01000019.1"/>
</dbReference>
<feature type="transmembrane region" description="Helical" evidence="8">
    <location>
        <begin position="53"/>
        <end position="72"/>
    </location>
</feature>
<reference evidence="10 11" key="1">
    <citation type="submission" date="2019-04" db="EMBL/GenBank/DDBJ databases">
        <authorList>
            <person name="Hwang J.C."/>
        </authorList>
    </citation>
    <scope>NUCLEOTIDE SEQUENCE [LARGE SCALE GENOMIC DNA]</scope>
    <source>
        <strain evidence="10 11">IMCC35002</strain>
    </source>
</reference>
<protein>
    <submittedName>
        <fullName evidence="10">Threonine/serine exporter</fullName>
    </submittedName>
</protein>
<keyword evidence="4 8" id="KW-0812">Transmembrane</keyword>
<keyword evidence="6 8" id="KW-0472">Membrane</keyword>
<evidence type="ECO:0000256" key="5">
    <source>
        <dbReference type="ARBA" id="ARBA00022989"/>
    </source>
</evidence>
<dbReference type="Proteomes" id="UP000305675">
    <property type="component" value="Unassembled WGS sequence"/>
</dbReference>
<gene>
    <name evidence="10" type="ORF">FCL42_18185</name>
</gene>
<evidence type="ECO:0000256" key="1">
    <source>
        <dbReference type="ARBA" id="ARBA00004651"/>
    </source>
</evidence>
<dbReference type="InterPro" id="IPR050539">
    <property type="entry name" value="ThrE_Dicarb/AminoAcid_Exp"/>
</dbReference>
<dbReference type="PANTHER" id="PTHR34390">
    <property type="entry name" value="UPF0442 PROTEIN YJJB-RELATED"/>
    <property type="match status" value="1"/>
</dbReference>
<accession>A0A4U1BIH5</accession>
<feature type="transmembrane region" description="Helical" evidence="8">
    <location>
        <begin position="79"/>
        <end position="104"/>
    </location>
</feature>
<dbReference type="EMBL" id="SWCJ01000019">
    <property type="protein sequence ID" value="TKB50926.1"/>
    <property type="molecule type" value="Genomic_DNA"/>
</dbReference>
<evidence type="ECO:0000256" key="4">
    <source>
        <dbReference type="ARBA" id="ARBA00022692"/>
    </source>
</evidence>
<keyword evidence="11" id="KW-1185">Reference proteome</keyword>
<evidence type="ECO:0000313" key="11">
    <source>
        <dbReference type="Proteomes" id="UP000305675"/>
    </source>
</evidence>
<dbReference type="OrthoDB" id="9810047at2"/>
<sequence>MMLMLFKGVIAAIPAIGFAMVFNIPGRFLWRCGLAGACGYICRALCLKMGLPIEWATFAAAVLVGSLSTYWARRSLAPMLLFGVAAIIPMIPGTFAFNTVIGLVEMSVVGVTFETLQPVIYNGLKTIFILGALSVGLAMPSLLLFRTRSVI</sequence>
<keyword evidence="3" id="KW-0997">Cell inner membrane</keyword>
<dbReference type="GO" id="GO:0005886">
    <property type="term" value="C:plasma membrane"/>
    <property type="evidence" value="ECO:0007669"/>
    <property type="project" value="UniProtKB-SubCell"/>
</dbReference>
<feature type="domain" description="Threonine/Serine exporter ThrE" evidence="9">
    <location>
        <begin position="9"/>
        <end position="142"/>
    </location>
</feature>
<evidence type="ECO:0000256" key="7">
    <source>
        <dbReference type="ARBA" id="ARBA00034125"/>
    </source>
</evidence>
<dbReference type="InterPro" id="IPR024528">
    <property type="entry name" value="ThrE_2"/>
</dbReference>
<evidence type="ECO:0000259" key="9">
    <source>
        <dbReference type="Pfam" id="PF12821"/>
    </source>
</evidence>
<dbReference type="GO" id="GO:0015744">
    <property type="term" value="P:succinate transport"/>
    <property type="evidence" value="ECO:0007669"/>
    <property type="project" value="TreeGrafter"/>
</dbReference>
<comment type="subcellular location">
    <subcellularLocation>
        <location evidence="1">Cell membrane</location>
        <topology evidence="1">Multi-pass membrane protein</topology>
    </subcellularLocation>
</comment>
<organism evidence="10 11">
    <name type="scientific">Ferrimonas aestuarii</name>
    <dbReference type="NCBI Taxonomy" id="2569539"/>
    <lineage>
        <taxon>Bacteria</taxon>
        <taxon>Pseudomonadati</taxon>
        <taxon>Pseudomonadota</taxon>
        <taxon>Gammaproteobacteria</taxon>
        <taxon>Alteromonadales</taxon>
        <taxon>Ferrimonadaceae</taxon>
        <taxon>Ferrimonas</taxon>
    </lineage>
</organism>
<evidence type="ECO:0000256" key="2">
    <source>
        <dbReference type="ARBA" id="ARBA00022475"/>
    </source>
</evidence>
<evidence type="ECO:0000256" key="6">
    <source>
        <dbReference type="ARBA" id="ARBA00023136"/>
    </source>
</evidence>
<dbReference type="Pfam" id="PF12821">
    <property type="entry name" value="ThrE_2"/>
    <property type="match status" value="1"/>
</dbReference>
<evidence type="ECO:0000256" key="3">
    <source>
        <dbReference type="ARBA" id="ARBA00022519"/>
    </source>
</evidence>
<feature type="transmembrane region" description="Helical" evidence="8">
    <location>
        <begin position="124"/>
        <end position="145"/>
    </location>
</feature>
<name>A0A4U1BIH5_9GAMM</name>
<evidence type="ECO:0000313" key="10">
    <source>
        <dbReference type="EMBL" id="TKB50926.1"/>
    </source>
</evidence>
<proteinExistence type="inferred from homology"/>
<comment type="caution">
    <text evidence="10">The sequence shown here is derived from an EMBL/GenBank/DDBJ whole genome shotgun (WGS) entry which is preliminary data.</text>
</comment>
<keyword evidence="5 8" id="KW-1133">Transmembrane helix</keyword>
<keyword evidence="2" id="KW-1003">Cell membrane</keyword>
<comment type="similarity">
    <text evidence="7">Belongs to the ThrE exporter (TC 2.A.79) family.</text>
</comment>